<comment type="catalytic activity">
    <reaction evidence="5">
        <text>a 2'-deoxyadenosine in DNA + S-adenosyl-L-methionine = an N(6)-methyl-2'-deoxyadenosine in DNA + S-adenosyl-L-homocysteine + H(+)</text>
        <dbReference type="Rhea" id="RHEA:15197"/>
        <dbReference type="Rhea" id="RHEA-COMP:12418"/>
        <dbReference type="Rhea" id="RHEA-COMP:12419"/>
        <dbReference type="ChEBI" id="CHEBI:15378"/>
        <dbReference type="ChEBI" id="CHEBI:57856"/>
        <dbReference type="ChEBI" id="CHEBI:59789"/>
        <dbReference type="ChEBI" id="CHEBI:90615"/>
        <dbReference type="ChEBI" id="CHEBI:90616"/>
        <dbReference type="EC" id="2.1.1.72"/>
    </reaction>
</comment>
<dbReference type="EC" id="2.1.1.72" evidence="1"/>
<dbReference type="Proteomes" id="UP001597357">
    <property type="component" value="Unassembled WGS sequence"/>
</dbReference>
<dbReference type="PANTHER" id="PTHR33841:SF1">
    <property type="entry name" value="DNA METHYLTRANSFERASE A"/>
    <property type="match status" value="1"/>
</dbReference>
<comment type="caution">
    <text evidence="7">The sequence shown here is derived from an EMBL/GenBank/DDBJ whole genome shotgun (WGS) entry which is preliminary data.</text>
</comment>
<dbReference type="Pfam" id="PF07669">
    <property type="entry name" value="Eco57I"/>
    <property type="match status" value="1"/>
</dbReference>
<evidence type="ECO:0000256" key="1">
    <source>
        <dbReference type="ARBA" id="ARBA00011900"/>
    </source>
</evidence>
<dbReference type="EMBL" id="JBHULZ010000023">
    <property type="protein sequence ID" value="MFD2697405.1"/>
    <property type="molecule type" value="Genomic_DNA"/>
</dbReference>
<evidence type="ECO:0000259" key="6">
    <source>
        <dbReference type="Pfam" id="PF07669"/>
    </source>
</evidence>
<dbReference type="GO" id="GO:0009007">
    <property type="term" value="F:site-specific DNA-methyltransferase (adenine-specific) activity"/>
    <property type="evidence" value="ECO:0007669"/>
    <property type="project" value="UniProtKB-EC"/>
</dbReference>
<evidence type="ECO:0000256" key="5">
    <source>
        <dbReference type="ARBA" id="ARBA00047942"/>
    </source>
</evidence>
<evidence type="ECO:0000313" key="7">
    <source>
        <dbReference type="EMBL" id="MFD2697405.1"/>
    </source>
</evidence>
<dbReference type="PRINTS" id="PR00507">
    <property type="entry name" value="N12N6MTFRASE"/>
</dbReference>
<evidence type="ECO:0000256" key="4">
    <source>
        <dbReference type="ARBA" id="ARBA00022691"/>
    </source>
</evidence>
<keyword evidence="3 7" id="KW-0808">Transferase</keyword>
<name>A0ABW5SC59_9FLAO</name>
<dbReference type="RefSeq" id="WP_379045191.1">
    <property type="nucleotide sequence ID" value="NZ_JBHULZ010000023.1"/>
</dbReference>
<dbReference type="InterPro" id="IPR047939">
    <property type="entry name" value="BREX_1_PglX"/>
</dbReference>
<protein>
    <recommendedName>
        <fullName evidence="1">site-specific DNA-methyltransferase (adenine-specific)</fullName>
        <ecNumber evidence="1">2.1.1.72</ecNumber>
    </recommendedName>
</protein>
<dbReference type="GO" id="GO:0032259">
    <property type="term" value="P:methylation"/>
    <property type="evidence" value="ECO:0007669"/>
    <property type="project" value="UniProtKB-KW"/>
</dbReference>
<organism evidence="7 8">
    <name type="scientific">Mesonia sediminis</name>
    <dbReference type="NCBI Taxonomy" id="1703946"/>
    <lineage>
        <taxon>Bacteria</taxon>
        <taxon>Pseudomonadati</taxon>
        <taxon>Bacteroidota</taxon>
        <taxon>Flavobacteriia</taxon>
        <taxon>Flavobacteriales</taxon>
        <taxon>Flavobacteriaceae</taxon>
        <taxon>Mesonia</taxon>
    </lineage>
</organism>
<evidence type="ECO:0000313" key="8">
    <source>
        <dbReference type="Proteomes" id="UP001597357"/>
    </source>
</evidence>
<keyword evidence="4" id="KW-0949">S-adenosyl-L-methionine</keyword>
<dbReference type="InterPro" id="IPR050953">
    <property type="entry name" value="N4_N6_ade-DNA_methylase"/>
</dbReference>
<feature type="domain" description="Type II methyltransferase M.TaqI-like" evidence="6">
    <location>
        <begin position="326"/>
        <end position="546"/>
    </location>
</feature>
<accession>A0ABW5SC59</accession>
<keyword evidence="2 7" id="KW-0489">Methyltransferase</keyword>
<dbReference type="PANTHER" id="PTHR33841">
    <property type="entry name" value="DNA METHYLTRANSFERASE YEEA-RELATED"/>
    <property type="match status" value="1"/>
</dbReference>
<evidence type="ECO:0000256" key="2">
    <source>
        <dbReference type="ARBA" id="ARBA00022603"/>
    </source>
</evidence>
<sequence>MNTNQLKKFAQEARIKIVSQVAAKLEYVLTTDSAVLREKEVQVKKLKAEIQKTSKEQVVDKVAYTWFNRLMALRFMDANDYQPIKIGVVTPKEGYTLPELLDEAKQGNIPDELPVDTKHIFDLLDGTIRSSDAQNEAYKELLIGACNHLNTIFPFLFEKINDYAELLLPDDLTSEFSIVQDIRDGMATEDCAEVEIIGWIYQFYISERKDEVFAAKGKVKKEDIPAATQLFTPRWIVEYMVQNTVGKLWLQNRPSSNLKDHMPYYIESPSAEIEDFLKIDSVEEITLLDQACGSGHILVYGFELLTKIYEEEGYSPSEIPQFIIEKNLYGFEIDERAAQLAGLALMMKAREYHKRVFRKELTPHILCYQDLKLTTDEIKEVFKSIDVKLSNELLNDLENIQEATNLGSLILPQSSTSFLEETLEVLMQKEKTSTDFFLKDSIQQLVTSCQQLVALSAKYHCVVDNPPYMGGGNMNKPLANFVKINYKDSKSDLMACFMEAGLAVLHPKGYLGMINQHSWMFLSSYEKLREKLIKETHIDTLLHLGARTFPEIGGEVVQNAAFTLVKNESKNEGSYIRLVDEKHTNLKRDKTLEGIQNSDSDWFYIANQEDFCEIPGNPFGYWFSKKILELFKNKSLEDIGEPRQGLATSNNDRFLRYWLEVDNNKVFNSSNLKWFPFNKGGAYRKWYGNQSLVINWEFDGKEVLEYAKKLYKSPTRTIKNIKYYFKPGVTFSLTNTNGFGARLSPDGFIFDVQGSTVFSEKNRLNFISGLLNSNTVRLLMGVLSPTMVTHVGYLKKIPVVKDNDSLISDNVSLCIEISKTEWNSRETSWDFNQNELIKHKSDTLEESYDLYEHYWKNKFFQLHKNEEELNKQFIDIYGLQEELTPEVPLEAITILKEELDQKALKELSANYKSGWELVNGKWQLKSQPPTTNHQLPFNAKEVLIQFISYAVGCMFGRYSLDKEGLILANQGETLEDYFKLVNSEQFMVNGQEEPSTNHQPPTTTFLPDDDNIIPILDDEWFEDDIVGRFYEFLKVTFGAANFDKNLAFVEDCIGKDIRKFFVKDFYNDHIKRYKKRPIYWMFSSPKGAFNVLIYMHRYTPDTLNQILNGYLVEYREKLNTRMEHLDHLIESGTSSEQTKAAKEKDKLKAVLLELQEYEREVLYLLATERITIDLDDGVLVNYNKFGTALKKVTGLNDKKAKDKVRKFDWIDTSEIR</sequence>
<dbReference type="SUPFAM" id="SSF53335">
    <property type="entry name" value="S-adenosyl-L-methionine-dependent methyltransferases"/>
    <property type="match status" value="1"/>
</dbReference>
<dbReference type="InterPro" id="IPR029063">
    <property type="entry name" value="SAM-dependent_MTases_sf"/>
</dbReference>
<keyword evidence="8" id="KW-1185">Reference proteome</keyword>
<dbReference type="InterPro" id="IPR011639">
    <property type="entry name" value="MethylTrfase_TaqI-like_dom"/>
</dbReference>
<reference evidence="8" key="1">
    <citation type="journal article" date="2019" name="Int. J. Syst. Evol. Microbiol.">
        <title>The Global Catalogue of Microorganisms (GCM) 10K type strain sequencing project: providing services to taxonomists for standard genome sequencing and annotation.</title>
        <authorList>
            <consortium name="The Broad Institute Genomics Platform"/>
            <consortium name="The Broad Institute Genome Sequencing Center for Infectious Disease"/>
            <person name="Wu L."/>
            <person name="Ma J."/>
        </authorList>
    </citation>
    <scope>NUCLEOTIDE SEQUENCE [LARGE SCALE GENOMIC DNA]</scope>
    <source>
        <strain evidence="8">KCTC 42255</strain>
    </source>
</reference>
<gene>
    <name evidence="7" type="primary">pglX</name>
    <name evidence="7" type="ORF">ACFSQ0_05330</name>
</gene>
<evidence type="ECO:0000256" key="3">
    <source>
        <dbReference type="ARBA" id="ARBA00022679"/>
    </source>
</evidence>
<proteinExistence type="predicted"/>
<dbReference type="NCBIfam" id="NF033452">
    <property type="entry name" value="BREX_1_MTaseX"/>
    <property type="match status" value="1"/>
</dbReference>
<dbReference type="Gene3D" id="3.40.50.150">
    <property type="entry name" value="Vaccinia Virus protein VP39"/>
    <property type="match status" value="1"/>
</dbReference>